<dbReference type="AlphaFoldDB" id="A0AAV0F1Y9"/>
<dbReference type="EMBL" id="CAMAPF010000956">
    <property type="protein sequence ID" value="CAH9129525.1"/>
    <property type="molecule type" value="Genomic_DNA"/>
</dbReference>
<dbReference type="InterPro" id="IPR036576">
    <property type="entry name" value="WRKY_dom_sf"/>
</dbReference>
<name>A0AAV0F1Y9_9ASTE</name>
<dbReference type="SUPFAM" id="SSF118290">
    <property type="entry name" value="WRKY DNA-binding domain"/>
    <property type="match status" value="1"/>
</dbReference>
<dbReference type="PANTHER" id="PTHR31221:SF378">
    <property type="entry name" value="WRKY TRANSCRIPTION FACTOR 23-RELATED"/>
    <property type="match status" value="1"/>
</dbReference>
<keyword evidence="5" id="KW-0539">Nucleus</keyword>
<dbReference type="Gene3D" id="2.20.25.80">
    <property type="entry name" value="WRKY domain"/>
    <property type="match status" value="1"/>
</dbReference>
<organism evidence="8 9">
    <name type="scientific">Cuscuta epithymum</name>
    <dbReference type="NCBI Taxonomy" id="186058"/>
    <lineage>
        <taxon>Eukaryota</taxon>
        <taxon>Viridiplantae</taxon>
        <taxon>Streptophyta</taxon>
        <taxon>Embryophyta</taxon>
        <taxon>Tracheophyta</taxon>
        <taxon>Spermatophyta</taxon>
        <taxon>Magnoliopsida</taxon>
        <taxon>eudicotyledons</taxon>
        <taxon>Gunneridae</taxon>
        <taxon>Pentapetalae</taxon>
        <taxon>asterids</taxon>
        <taxon>lamiids</taxon>
        <taxon>Solanales</taxon>
        <taxon>Convolvulaceae</taxon>
        <taxon>Cuscuteae</taxon>
        <taxon>Cuscuta</taxon>
        <taxon>Cuscuta subgen. Cuscuta</taxon>
    </lineage>
</organism>
<feature type="region of interest" description="Disordered" evidence="6">
    <location>
        <begin position="81"/>
        <end position="157"/>
    </location>
</feature>
<dbReference type="GO" id="GO:0005634">
    <property type="term" value="C:nucleus"/>
    <property type="evidence" value="ECO:0007669"/>
    <property type="project" value="UniProtKB-SubCell"/>
</dbReference>
<evidence type="ECO:0000256" key="3">
    <source>
        <dbReference type="ARBA" id="ARBA00023125"/>
    </source>
</evidence>
<evidence type="ECO:0000256" key="1">
    <source>
        <dbReference type="ARBA" id="ARBA00004123"/>
    </source>
</evidence>
<comment type="subcellular location">
    <subcellularLocation>
        <location evidence="1">Nucleus</location>
    </subcellularLocation>
</comment>
<reference evidence="8" key="1">
    <citation type="submission" date="2022-07" db="EMBL/GenBank/DDBJ databases">
        <authorList>
            <person name="Macas J."/>
            <person name="Novak P."/>
            <person name="Neumann P."/>
        </authorList>
    </citation>
    <scope>NUCLEOTIDE SEQUENCE</scope>
</reference>
<keyword evidence="9" id="KW-1185">Reference proteome</keyword>
<dbReference type="Pfam" id="PF03106">
    <property type="entry name" value="WRKY"/>
    <property type="match status" value="1"/>
</dbReference>
<feature type="region of interest" description="Disordered" evidence="6">
    <location>
        <begin position="1"/>
        <end position="25"/>
    </location>
</feature>
<feature type="region of interest" description="Disordered" evidence="6">
    <location>
        <begin position="338"/>
        <end position="384"/>
    </location>
</feature>
<dbReference type="Proteomes" id="UP001152523">
    <property type="component" value="Unassembled WGS sequence"/>
</dbReference>
<feature type="region of interest" description="Disordered" evidence="6">
    <location>
        <begin position="240"/>
        <end position="296"/>
    </location>
</feature>
<proteinExistence type="predicted"/>
<feature type="compositionally biased region" description="Gly residues" evidence="6">
    <location>
        <begin position="247"/>
        <end position="256"/>
    </location>
</feature>
<dbReference type="SMART" id="SM00774">
    <property type="entry name" value="WRKY"/>
    <property type="match status" value="1"/>
</dbReference>
<evidence type="ECO:0000313" key="9">
    <source>
        <dbReference type="Proteomes" id="UP001152523"/>
    </source>
</evidence>
<feature type="compositionally biased region" description="Pro residues" evidence="6">
    <location>
        <begin position="81"/>
        <end position="97"/>
    </location>
</feature>
<feature type="compositionally biased region" description="Basic residues" evidence="6">
    <location>
        <begin position="139"/>
        <end position="152"/>
    </location>
</feature>
<comment type="caution">
    <text evidence="8">The sequence shown here is derived from an EMBL/GenBank/DDBJ whole genome shotgun (WGS) entry which is preliminary data.</text>
</comment>
<dbReference type="InterPro" id="IPR003657">
    <property type="entry name" value="WRKY_dom"/>
</dbReference>
<dbReference type="PROSITE" id="PS50811">
    <property type="entry name" value="WRKY"/>
    <property type="match status" value="1"/>
</dbReference>
<evidence type="ECO:0000256" key="5">
    <source>
        <dbReference type="ARBA" id="ARBA00023242"/>
    </source>
</evidence>
<dbReference type="FunFam" id="2.20.25.80:FF:000003">
    <property type="entry name" value="WRKY transcription factor 57"/>
    <property type="match status" value="1"/>
</dbReference>
<dbReference type="GO" id="GO:0043565">
    <property type="term" value="F:sequence-specific DNA binding"/>
    <property type="evidence" value="ECO:0007669"/>
    <property type="project" value="InterPro"/>
</dbReference>
<feature type="compositionally biased region" description="Low complexity" evidence="6">
    <location>
        <begin position="286"/>
        <end position="295"/>
    </location>
</feature>
<dbReference type="InterPro" id="IPR044810">
    <property type="entry name" value="WRKY_plant"/>
</dbReference>
<evidence type="ECO:0000256" key="4">
    <source>
        <dbReference type="ARBA" id="ARBA00023163"/>
    </source>
</evidence>
<gene>
    <name evidence="8" type="ORF">CEPIT_LOCUS29922</name>
</gene>
<dbReference type="GO" id="GO:0003700">
    <property type="term" value="F:DNA-binding transcription factor activity"/>
    <property type="evidence" value="ECO:0007669"/>
    <property type="project" value="InterPro"/>
</dbReference>
<dbReference type="PANTHER" id="PTHR31221">
    <property type="entry name" value="WRKY TRANSCRIPTION FACTOR PROTEIN 1-RELATED"/>
    <property type="match status" value="1"/>
</dbReference>
<keyword evidence="2" id="KW-0805">Transcription regulation</keyword>
<keyword evidence="4" id="KW-0804">Transcription</keyword>
<evidence type="ECO:0000256" key="6">
    <source>
        <dbReference type="SAM" id="MobiDB-lite"/>
    </source>
</evidence>
<evidence type="ECO:0000313" key="8">
    <source>
        <dbReference type="EMBL" id="CAH9129525.1"/>
    </source>
</evidence>
<feature type="domain" description="WRKY" evidence="7">
    <location>
        <begin position="162"/>
        <end position="227"/>
    </location>
</feature>
<sequence>MEKKDGEENPMLKSDPPCDSAFSDQIPAGTFSLQTFLDLPPVDQTDGEQSSFSISYLDLVPGPEDETITAYSAIFDLLQTPVPPSFLVPPPPQPPSTSPEVAKTPATPISPSLSSSSNEAANKTADEAGEEDPKDKAKQLLKPKKKKQKRQREPRVAFMTKSEADNLDDGYRWRKYGQKAVKNSPFPRSYYRCTAPSCGVKKRVERSSQDPSTIVTTYEGTHIHPCPVTPRTSSLIATVPKAPVSPGVGGDGGGCSTSGRSSPFGVPSPDQFFHYPMHHHHHHQQQQEQQQQQQQRDSFYFESLARDFLPLRFPNNSSCGASSELFSAPNDLLQERRLFVLPSPPPPPPSSSSTVNRNHGLLQDILPSEMRKRQNKDGVSGDDE</sequence>
<keyword evidence="3" id="KW-0238">DNA-binding</keyword>
<protein>
    <recommendedName>
        <fullName evidence="7">WRKY domain-containing protein</fullName>
    </recommendedName>
</protein>
<evidence type="ECO:0000259" key="7">
    <source>
        <dbReference type="PROSITE" id="PS50811"/>
    </source>
</evidence>
<evidence type="ECO:0000256" key="2">
    <source>
        <dbReference type="ARBA" id="ARBA00023015"/>
    </source>
</evidence>
<accession>A0AAV0F1Y9</accession>